<dbReference type="EMBL" id="PDCK01000045">
    <property type="protein sequence ID" value="PRQ20422.1"/>
    <property type="molecule type" value="Genomic_DNA"/>
</dbReference>
<gene>
    <name evidence="2" type="ORF">RchiOBHm_Chr7g0228011</name>
</gene>
<evidence type="ECO:0000256" key="1">
    <source>
        <dbReference type="SAM" id="MobiDB-lite"/>
    </source>
</evidence>
<dbReference type="AlphaFoldDB" id="A0A2P6PER7"/>
<feature type="region of interest" description="Disordered" evidence="1">
    <location>
        <begin position="101"/>
        <end position="149"/>
    </location>
</feature>
<evidence type="ECO:0000313" key="3">
    <source>
        <dbReference type="Proteomes" id="UP000238479"/>
    </source>
</evidence>
<dbReference type="OrthoDB" id="1595674at2759"/>
<proteinExistence type="predicted"/>
<reference evidence="2 3" key="1">
    <citation type="journal article" date="2018" name="Nat. Genet.">
        <title>The Rosa genome provides new insights in the design of modern roses.</title>
        <authorList>
            <person name="Bendahmane M."/>
        </authorList>
    </citation>
    <scope>NUCLEOTIDE SEQUENCE [LARGE SCALE GENOMIC DNA]</scope>
    <source>
        <strain evidence="3">cv. Old Blush</strain>
    </source>
</reference>
<evidence type="ECO:0000313" key="2">
    <source>
        <dbReference type="EMBL" id="PRQ20422.1"/>
    </source>
</evidence>
<feature type="region of interest" description="Disordered" evidence="1">
    <location>
        <begin position="1"/>
        <end position="21"/>
    </location>
</feature>
<dbReference type="Gramene" id="PRQ20422">
    <property type="protein sequence ID" value="PRQ20422"/>
    <property type="gene ID" value="RchiOBHm_Chr7g0228011"/>
</dbReference>
<dbReference type="PANTHER" id="PTHR47292">
    <property type="entry name" value="TRANSCRIPTION ELONGATION FACTOR (TFIIS) FAMILY PROTEIN-RELATED"/>
    <property type="match status" value="1"/>
</dbReference>
<comment type="caution">
    <text evidence="2">The sequence shown here is derived from an EMBL/GenBank/DDBJ whole genome shotgun (WGS) entry which is preliminary data.</text>
</comment>
<accession>A0A2P6PER7</accession>
<sequence>MEDNVGHLGSPEGQSNLAKAKSLSDCLGISSDANVEIEKGVHISDHEIDGSKDENVPERVGIGHFSSTGCTKDDNLKQPSSVISTVRNSILEGDIHAEGTSRVTSCRNGLDNNEESEASAPFTVGNPSVKKSSVKSDVCSDSEQPSQTKVDGFVDGKMDGYPPSIGEIEVKSSVQMTFHDKQCKSESSSSNSAQVTLPASSKDSCQEMSVCKSSYENITPSAVDTSTCTNFKLEQPACRSLVPDMAVHVPKYQLDATMVSSEEQCNDNKASEPIDNVRTRGSGKVLGLTPVNRWVSGENINHLKSDVPKKKITERYNKIRSETCYDLVDDDALEVAWRVAKEVEQEVEASGSSSSIPGRSSKVVHLSSVDSAGSHREGCLTESGSIHQKCNESDSFCSTKETMDIKPVTKKEQLSLDVKEPVQGLVPGTSDGCQRQGSSSFATKVEGVAASHQTSHVFGIDLNEDILESEEEYPQKSIKETVSLLENVSKPIPVLAKSGIPLCLPVPQFQSEWDLGGWRGSAATSAFKPTSFSESCNRNALSTNDTNCSSNYSHVKGIDLNVAAAGAEFDVELPSKKPIPALSGNYSKDSSVEVNSRRARMLDIDLNCVSENGDSSRQLSPPASVRDFDLNDNLTSADACIGPYQTCVGSLGLRNGDLDDPAVSSVEYSRQSDCKTIRSSCSQDLSSRGGFSHSHDKPFLVAATNMVPSNEQLQRMAALQQKVAFSPPPPPPHAFLYNNGFCIDPNNSLSPTVYPPSFLPYMTDPRATTVIPQYFGSGAVPVFPMAPHLMGVPHASSPNDIAFIRPTFDLNMGANSLENGSRGMNARQLSIPVSDAIMEEQMKSFQQVGLTAVPMKRREPDGGWDSHQLCFRQAASWR</sequence>
<protein>
    <submittedName>
        <fullName evidence="2">Uncharacterized protein</fullName>
    </submittedName>
</protein>
<dbReference type="PANTHER" id="PTHR47292:SF3">
    <property type="entry name" value="PROTEIN WAVE"/>
    <property type="match status" value="1"/>
</dbReference>
<dbReference type="Proteomes" id="UP000238479">
    <property type="component" value="Chromosome 7"/>
</dbReference>
<name>A0A2P6PER7_ROSCH</name>
<keyword evidence="3" id="KW-1185">Reference proteome</keyword>
<feature type="compositionally biased region" description="Polar residues" evidence="1">
    <location>
        <begin position="101"/>
        <end position="111"/>
    </location>
</feature>
<dbReference type="OMA" id="PHAFLYN"/>
<organism evidence="2 3">
    <name type="scientific">Rosa chinensis</name>
    <name type="common">China rose</name>
    <dbReference type="NCBI Taxonomy" id="74649"/>
    <lineage>
        <taxon>Eukaryota</taxon>
        <taxon>Viridiplantae</taxon>
        <taxon>Streptophyta</taxon>
        <taxon>Embryophyta</taxon>
        <taxon>Tracheophyta</taxon>
        <taxon>Spermatophyta</taxon>
        <taxon>Magnoliopsida</taxon>
        <taxon>eudicotyledons</taxon>
        <taxon>Gunneridae</taxon>
        <taxon>Pentapetalae</taxon>
        <taxon>rosids</taxon>
        <taxon>fabids</taxon>
        <taxon>Rosales</taxon>
        <taxon>Rosaceae</taxon>
        <taxon>Rosoideae</taxon>
        <taxon>Rosoideae incertae sedis</taxon>
        <taxon>Rosa</taxon>
    </lineage>
</organism>
<feature type="compositionally biased region" description="Low complexity" evidence="1">
    <location>
        <begin position="128"/>
        <end position="142"/>
    </location>
</feature>